<evidence type="ECO:0000256" key="1">
    <source>
        <dbReference type="SAM" id="MobiDB-lite"/>
    </source>
</evidence>
<organism evidence="2 3">
    <name type="scientific">Cotesia glomerata</name>
    <name type="common">Lepidopteran parasitic wasp</name>
    <name type="synonym">Apanteles glomeratus</name>
    <dbReference type="NCBI Taxonomy" id="32391"/>
    <lineage>
        <taxon>Eukaryota</taxon>
        <taxon>Metazoa</taxon>
        <taxon>Ecdysozoa</taxon>
        <taxon>Arthropoda</taxon>
        <taxon>Hexapoda</taxon>
        <taxon>Insecta</taxon>
        <taxon>Pterygota</taxon>
        <taxon>Neoptera</taxon>
        <taxon>Endopterygota</taxon>
        <taxon>Hymenoptera</taxon>
        <taxon>Apocrita</taxon>
        <taxon>Ichneumonoidea</taxon>
        <taxon>Braconidae</taxon>
        <taxon>Microgastrinae</taxon>
        <taxon>Cotesia</taxon>
    </lineage>
</organism>
<feature type="compositionally biased region" description="Basic and acidic residues" evidence="1">
    <location>
        <begin position="12"/>
        <end position="22"/>
    </location>
</feature>
<gene>
    <name evidence="2" type="ORF">KQX54_021388</name>
</gene>
<feature type="region of interest" description="Disordered" evidence="1">
    <location>
        <begin position="1"/>
        <end position="44"/>
    </location>
</feature>
<protein>
    <submittedName>
        <fullName evidence="2">Uncharacterized protein</fullName>
    </submittedName>
</protein>
<proteinExistence type="predicted"/>
<name>A0AAV7IVW1_COTGL</name>
<comment type="caution">
    <text evidence="2">The sequence shown here is derived from an EMBL/GenBank/DDBJ whole genome shotgun (WGS) entry which is preliminary data.</text>
</comment>
<sequence>MIMLARGKTGLKRREGKKETPTKGRRKEGHLPPNEKTAHFFNPQDFGTDDNKSPLVRFVVNVHEPQDHLLGASLLHSSLRKPSIPFPEAPTVLSLEDENDRLVHSEQRLFQQLLLLGRCSISIFRAFVSRNCCKSKSVLVALEWPFIDTVIQKHSTSSPDP</sequence>
<accession>A0AAV7IVW1</accession>
<keyword evidence="3" id="KW-1185">Reference proteome</keyword>
<dbReference type="Proteomes" id="UP000826195">
    <property type="component" value="Unassembled WGS sequence"/>
</dbReference>
<dbReference type="AlphaFoldDB" id="A0AAV7IVW1"/>
<reference evidence="2 3" key="1">
    <citation type="journal article" date="2021" name="J. Hered.">
        <title>A chromosome-level genome assembly of the parasitoid wasp, Cotesia glomerata (Hymenoptera: Braconidae).</title>
        <authorList>
            <person name="Pinto B.J."/>
            <person name="Weis J.J."/>
            <person name="Gamble T."/>
            <person name="Ode P.J."/>
            <person name="Paul R."/>
            <person name="Zaspel J.M."/>
        </authorList>
    </citation>
    <scope>NUCLEOTIDE SEQUENCE [LARGE SCALE GENOMIC DNA]</scope>
    <source>
        <strain evidence="2">CgM1</strain>
    </source>
</reference>
<dbReference type="EMBL" id="JAHXZJ010000001">
    <property type="protein sequence ID" value="KAH0568698.1"/>
    <property type="molecule type" value="Genomic_DNA"/>
</dbReference>
<evidence type="ECO:0000313" key="3">
    <source>
        <dbReference type="Proteomes" id="UP000826195"/>
    </source>
</evidence>
<evidence type="ECO:0000313" key="2">
    <source>
        <dbReference type="EMBL" id="KAH0568698.1"/>
    </source>
</evidence>